<protein>
    <submittedName>
        <fullName evidence="3">Nesprin-1</fullName>
    </submittedName>
</protein>
<dbReference type="Gene3D" id="1.20.58.60">
    <property type="match status" value="1"/>
</dbReference>
<feature type="coiled-coil region" evidence="1">
    <location>
        <begin position="171"/>
        <end position="205"/>
    </location>
</feature>
<gene>
    <name evidence="3" type="primary">Syne1_1</name>
    <name evidence="3" type="ORF">TNIN_406401</name>
</gene>
<dbReference type="EMBL" id="BMAV01001793">
    <property type="protein sequence ID" value="GFY40258.1"/>
    <property type="molecule type" value="Genomic_DNA"/>
</dbReference>
<comment type="caution">
    <text evidence="3">The sequence shown here is derived from an EMBL/GenBank/DDBJ whole genome shotgun (WGS) entry which is preliminary data.</text>
</comment>
<evidence type="ECO:0000256" key="2">
    <source>
        <dbReference type="SAM" id="MobiDB-lite"/>
    </source>
</evidence>
<sequence>MQQKEQKWQLDESSRKLEKIKEEIQQLSKPLGPSTSDAEFVLENYEKTLHRLQDLNERLQSIKPLSSFLDMYNNLLEKYSETIQQVQDKLAKAKQSFSMRDQYHTLVKEINETVYTCYENLNNVNEETLPSDMKLKKYQTILDDITQCEATYTKASDKGEQIAKEGTASDCNKIMEELQRLRSKLNELRKAVNNEKTQHEHLIAEQKKYMQELDNILGGLRNGMSIMQSQPLLKLPSKDVQKEISKHKEQASELRKMSE</sequence>
<organism evidence="3 4">
    <name type="scientific">Trichonephila inaurata madagascariensis</name>
    <dbReference type="NCBI Taxonomy" id="2747483"/>
    <lineage>
        <taxon>Eukaryota</taxon>
        <taxon>Metazoa</taxon>
        <taxon>Ecdysozoa</taxon>
        <taxon>Arthropoda</taxon>
        <taxon>Chelicerata</taxon>
        <taxon>Arachnida</taxon>
        <taxon>Araneae</taxon>
        <taxon>Araneomorphae</taxon>
        <taxon>Entelegynae</taxon>
        <taxon>Araneoidea</taxon>
        <taxon>Nephilidae</taxon>
        <taxon>Trichonephila</taxon>
        <taxon>Trichonephila inaurata</taxon>
    </lineage>
</organism>
<feature type="region of interest" description="Disordered" evidence="2">
    <location>
        <begin position="239"/>
        <end position="259"/>
    </location>
</feature>
<keyword evidence="4" id="KW-1185">Reference proteome</keyword>
<dbReference type="OrthoDB" id="6538186at2759"/>
<evidence type="ECO:0000313" key="3">
    <source>
        <dbReference type="EMBL" id="GFY40258.1"/>
    </source>
</evidence>
<evidence type="ECO:0000256" key="1">
    <source>
        <dbReference type="SAM" id="Coils"/>
    </source>
</evidence>
<dbReference type="AlphaFoldDB" id="A0A8X6WRZ9"/>
<dbReference type="SUPFAM" id="SSF46966">
    <property type="entry name" value="Spectrin repeat"/>
    <property type="match status" value="1"/>
</dbReference>
<feature type="coiled-coil region" evidence="1">
    <location>
        <begin position="3"/>
        <end position="96"/>
    </location>
</feature>
<dbReference type="Proteomes" id="UP000886998">
    <property type="component" value="Unassembled WGS sequence"/>
</dbReference>
<name>A0A8X6WRZ9_9ARAC</name>
<proteinExistence type="predicted"/>
<reference evidence="3" key="1">
    <citation type="submission" date="2020-08" db="EMBL/GenBank/DDBJ databases">
        <title>Multicomponent nature underlies the extraordinary mechanical properties of spider dragline silk.</title>
        <authorList>
            <person name="Kono N."/>
            <person name="Nakamura H."/>
            <person name="Mori M."/>
            <person name="Yoshida Y."/>
            <person name="Ohtoshi R."/>
            <person name="Malay A.D."/>
            <person name="Moran D.A.P."/>
            <person name="Tomita M."/>
            <person name="Numata K."/>
            <person name="Arakawa K."/>
        </authorList>
    </citation>
    <scope>NUCLEOTIDE SEQUENCE</scope>
</reference>
<keyword evidence="1" id="KW-0175">Coiled coil</keyword>
<evidence type="ECO:0000313" key="4">
    <source>
        <dbReference type="Proteomes" id="UP000886998"/>
    </source>
</evidence>
<accession>A0A8X6WRZ9</accession>